<evidence type="ECO:0000256" key="8">
    <source>
        <dbReference type="PROSITE-ProRule" id="PRU00339"/>
    </source>
</evidence>
<evidence type="ECO:0000313" key="10">
    <source>
        <dbReference type="EMBL" id="PQJ96123.1"/>
    </source>
</evidence>
<feature type="repeat" description="TPR" evidence="8">
    <location>
        <begin position="336"/>
        <end position="369"/>
    </location>
</feature>
<dbReference type="SMART" id="SM00028">
    <property type="entry name" value="TPR"/>
    <property type="match status" value="9"/>
</dbReference>
<keyword evidence="6" id="KW-0677">Repeat</keyword>
<keyword evidence="11" id="KW-1185">Reference proteome</keyword>
<dbReference type="SUPFAM" id="SSF48452">
    <property type="entry name" value="TPR-like"/>
    <property type="match status" value="3"/>
</dbReference>
<name>A0A2S7XRE5_9GAMM</name>
<feature type="repeat" description="TPR" evidence="8">
    <location>
        <begin position="166"/>
        <end position="199"/>
    </location>
</feature>
<dbReference type="EMBL" id="PPGH01000035">
    <property type="protein sequence ID" value="PQJ96123.1"/>
    <property type="molecule type" value="Genomic_DNA"/>
</dbReference>
<dbReference type="InterPro" id="IPR051939">
    <property type="entry name" value="Glycosyltr_41/O-GlcNAc_trsf"/>
</dbReference>
<comment type="pathway">
    <text evidence="1">Protein modification; protein glycosylation.</text>
</comment>
<dbReference type="Gene3D" id="1.25.40.10">
    <property type="entry name" value="Tetratricopeptide repeat domain"/>
    <property type="match status" value="2"/>
</dbReference>
<dbReference type="InterPro" id="IPR011990">
    <property type="entry name" value="TPR-like_helical_dom_sf"/>
</dbReference>
<evidence type="ECO:0000256" key="6">
    <source>
        <dbReference type="ARBA" id="ARBA00022737"/>
    </source>
</evidence>
<dbReference type="PROSITE" id="PS50005">
    <property type="entry name" value="TPR"/>
    <property type="match status" value="5"/>
</dbReference>
<feature type="repeat" description="TPR" evidence="8">
    <location>
        <begin position="37"/>
        <end position="70"/>
    </location>
</feature>
<dbReference type="InterPro" id="IPR019734">
    <property type="entry name" value="TPR_rpt"/>
</dbReference>
<evidence type="ECO:0000256" key="5">
    <source>
        <dbReference type="ARBA" id="ARBA00022679"/>
    </source>
</evidence>
<reference evidence="10 11" key="1">
    <citation type="submission" date="2018-01" db="EMBL/GenBank/DDBJ databases">
        <title>The complete genome sequence of Chromatium okenii LaCa, a purple sulfur bacterium with a turbulent life.</title>
        <authorList>
            <person name="Luedin S.M."/>
            <person name="Liechti N."/>
            <person name="Storelli N."/>
            <person name="Danza F."/>
            <person name="Wittwer M."/>
            <person name="Pothier J.F."/>
            <person name="Tonolla M.A."/>
        </authorList>
    </citation>
    <scope>NUCLEOTIDE SEQUENCE [LARGE SCALE GENOMIC DNA]</scope>
    <source>
        <strain evidence="10 11">LaCa</strain>
    </source>
</reference>
<dbReference type="Proteomes" id="UP000239936">
    <property type="component" value="Unassembled WGS sequence"/>
</dbReference>
<keyword evidence="5" id="KW-0808">Transferase</keyword>
<keyword evidence="7 8" id="KW-0802">TPR repeat</keyword>
<protein>
    <recommendedName>
        <fullName evidence="3">protein O-GlcNAc transferase</fullName>
        <ecNumber evidence="3">2.4.1.255</ecNumber>
    </recommendedName>
</protein>
<keyword evidence="4" id="KW-0328">Glycosyltransferase</keyword>
<dbReference type="Pfam" id="PF13432">
    <property type="entry name" value="TPR_16"/>
    <property type="match status" value="2"/>
</dbReference>
<feature type="domain" description="O-GlcNAc transferase C-terminal" evidence="9">
    <location>
        <begin position="645"/>
        <end position="809"/>
    </location>
</feature>
<dbReference type="PROSITE" id="PS50293">
    <property type="entry name" value="TPR_REGION"/>
    <property type="match status" value="1"/>
</dbReference>
<dbReference type="GO" id="GO:0097363">
    <property type="term" value="F:protein O-acetylglucosaminyltransferase activity"/>
    <property type="evidence" value="ECO:0007669"/>
    <property type="project" value="UniProtKB-EC"/>
</dbReference>
<evidence type="ECO:0000256" key="4">
    <source>
        <dbReference type="ARBA" id="ARBA00022676"/>
    </source>
</evidence>
<dbReference type="InterPro" id="IPR029489">
    <property type="entry name" value="OGT/SEC/SPY_C"/>
</dbReference>
<feature type="domain" description="O-GlcNAc transferase C-terminal" evidence="9">
    <location>
        <begin position="466"/>
        <end position="613"/>
    </location>
</feature>
<proteinExistence type="inferred from homology"/>
<dbReference type="AlphaFoldDB" id="A0A2S7XRE5"/>
<dbReference type="EC" id="2.4.1.255" evidence="3"/>
<evidence type="ECO:0000256" key="2">
    <source>
        <dbReference type="ARBA" id="ARBA00005386"/>
    </source>
</evidence>
<comment type="caution">
    <text evidence="10">The sequence shown here is derived from an EMBL/GenBank/DDBJ whole genome shotgun (WGS) entry which is preliminary data.</text>
</comment>
<dbReference type="PANTHER" id="PTHR44835:SF1">
    <property type="entry name" value="PROTEIN O-GLCNAC TRANSFERASE"/>
    <property type="match status" value="1"/>
</dbReference>
<dbReference type="Pfam" id="PF13181">
    <property type="entry name" value="TPR_8"/>
    <property type="match status" value="1"/>
</dbReference>
<comment type="similarity">
    <text evidence="2">Belongs to the glycosyltransferase 41 family. O-GlcNAc transferase subfamily.</text>
</comment>
<evidence type="ECO:0000313" key="11">
    <source>
        <dbReference type="Proteomes" id="UP000239936"/>
    </source>
</evidence>
<dbReference type="Gene3D" id="3.40.50.11380">
    <property type="match status" value="1"/>
</dbReference>
<dbReference type="OrthoDB" id="7058953at2"/>
<sequence length="838" mass="93301">MTTQALLEAAIAAHTAGHWEVATAGYQAVLNADPNHAAAHHGLGVLIIERGQFDLGLTHLQQALEIAPDVGLYWQAFAEGLLLDGRAADALTVIEQAQANGLETIAAAELKARLVQMITPSLYASIDAQEPTVTEIDALFTRFEQGQNEAAQQLAQTLTERYPNHPLGWKMLGTVLAQCQRNQEAVTALEKALQLKSDDAECLNTLGVAFEDLAQLDKALICYAFAAKCAPHFVAAFYNLAKLSRSLGQADDAKLYCQRALAIDAKHVKSYLVLGAILRDEQKFEKAIDCYQQALTLQPNNAEIFSSLGNTQLAFSQLNSALISQQRAVQIQPDHPEILSNLGNAFQRLGRLDESAAMYKKALDLCSSNRQTERKQIASQLLTVILQSNDPEMLAIRGNTNRAFNRLDDAISDYKQALAINAPRKIYSSLLFSLNYHPDQSAEEIFSVYQEFNQRVAEPLHCNWQLHTNDRALKRQLKIGYVSPDFRAHSTLYFLEPLLAQHDKTQFEVTAYAELTNEDVITERYRQYVDHWVSTRNLTDAELAARIRADQIDILVDLAGHTSNNRLSVFAYRPAPIAVSWLGYAYTTGLTAIDYFLTDEIMTPAGSEYLFSEMPWRIATPAYVYRPNCGMGEVNNLPALAHGYVTFGTLTRAIRINHHTIRVWANILRRLPNSRLVVNSKDFTSAAMQTDLIERFAAHGITADRLEIGYHSPPWDVLRGIDISLDCFPHNSGTTLFETLYCGVPFITLASRPSVGRLGSSILTGVGHSEWIANSEDEYIEKAVALANDLPRLAAIRASLRDELKTSPCCDEIGFARRIEQAYRAMWIKWATAQNKNE</sequence>
<accession>A0A2S7XRE5</accession>
<dbReference type="Pfam" id="PF13844">
    <property type="entry name" value="Glyco_transf_41"/>
    <property type="match status" value="2"/>
</dbReference>
<dbReference type="PANTHER" id="PTHR44835">
    <property type="entry name" value="UDP-N-ACETYLGLUCOSAMINE--PEPTIDE N-ACETYLGLUCOSAMINYLTRANSFERASE SPINDLY-RELATED"/>
    <property type="match status" value="1"/>
</dbReference>
<dbReference type="Pfam" id="PF13414">
    <property type="entry name" value="TPR_11"/>
    <property type="match status" value="1"/>
</dbReference>
<dbReference type="Gene3D" id="3.40.50.2000">
    <property type="entry name" value="Glycogen Phosphorylase B"/>
    <property type="match status" value="1"/>
</dbReference>
<organism evidence="10 11">
    <name type="scientific">Chromatium okenii</name>
    <dbReference type="NCBI Taxonomy" id="61644"/>
    <lineage>
        <taxon>Bacteria</taxon>
        <taxon>Pseudomonadati</taxon>
        <taxon>Pseudomonadota</taxon>
        <taxon>Gammaproteobacteria</taxon>
        <taxon>Chromatiales</taxon>
        <taxon>Chromatiaceae</taxon>
        <taxon>Chromatium</taxon>
    </lineage>
</organism>
<evidence type="ECO:0000259" key="9">
    <source>
        <dbReference type="Pfam" id="PF13844"/>
    </source>
</evidence>
<dbReference type="Pfam" id="PF13374">
    <property type="entry name" value="TPR_10"/>
    <property type="match status" value="1"/>
</dbReference>
<feature type="repeat" description="TPR" evidence="8">
    <location>
        <begin position="302"/>
        <end position="335"/>
    </location>
</feature>
<evidence type="ECO:0000256" key="3">
    <source>
        <dbReference type="ARBA" id="ARBA00011970"/>
    </source>
</evidence>
<dbReference type="RefSeq" id="WP_105073758.1">
    <property type="nucleotide sequence ID" value="NZ_PPGH01000035.1"/>
</dbReference>
<gene>
    <name evidence="10" type="ORF">CXB77_09960</name>
</gene>
<feature type="repeat" description="TPR" evidence="8">
    <location>
        <begin position="268"/>
        <end position="301"/>
    </location>
</feature>
<evidence type="ECO:0000256" key="1">
    <source>
        <dbReference type="ARBA" id="ARBA00004922"/>
    </source>
</evidence>
<evidence type="ECO:0000256" key="7">
    <source>
        <dbReference type="ARBA" id="ARBA00022803"/>
    </source>
</evidence>